<reference evidence="2 3" key="1">
    <citation type="submission" date="2020-04" db="EMBL/GenBank/DDBJ databases">
        <authorList>
            <person name="Klaysubun C."/>
            <person name="Duangmal K."/>
            <person name="Lipun K."/>
        </authorList>
    </citation>
    <scope>NUCLEOTIDE SEQUENCE [LARGE SCALE GENOMIC DNA]</scope>
    <source>
        <strain evidence="2 3">DSM 45300</strain>
    </source>
</reference>
<evidence type="ECO:0000313" key="3">
    <source>
        <dbReference type="Proteomes" id="UP000586918"/>
    </source>
</evidence>
<evidence type="ECO:0000313" key="2">
    <source>
        <dbReference type="EMBL" id="NMH91676.1"/>
    </source>
</evidence>
<accession>A0A848DGH6</accession>
<protein>
    <submittedName>
        <fullName evidence="2">Uncharacterized protein</fullName>
    </submittedName>
</protein>
<dbReference type="RefSeq" id="WP_169412001.1">
    <property type="nucleotide sequence ID" value="NZ_JAAXKZ010000022.1"/>
</dbReference>
<dbReference type="Proteomes" id="UP000586918">
    <property type="component" value="Unassembled WGS sequence"/>
</dbReference>
<feature type="region of interest" description="Disordered" evidence="1">
    <location>
        <begin position="1"/>
        <end position="63"/>
    </location>
</feature>
<organism evidence="2 3">
    <name type="scientific">Pseudonocardia bannensis</name>
    <dbReference type="NCBI Taxonomy" id="630973"/>
    <lineage>
        <taxon>Bacteria</taxon>
        <taxon>Bacillati</taxon>
        <taxon>Actinomycetota</taxon>
        <taxon>Actinomycetes</taxon>
        <taxon>Pseudonocardiales</taxon>
        <taxon>Pseudonocardiaceae</taxon>
        <taxon>Pseudonocardia</taxon>
    </lineage>
</organism>
<gene>
    <name evidence="2" type="ORF">HF519_08785</name>
</gene>
<keyword evidence="3" id="KW-1185">Reference proteome</keyword>
<evidence type="ECO:0000256" key="1">
    <source>
        <dbReference type="SAM" id="MobiDB-lite"/>
    </source>
</evidence>
<feature type="compositionally biased region" description="Basic and acidic residues" evidence="1">
    <location>
        <begin position="1"/>
        <end position="25"/>
    </location>
</feature>
<dbReference type="AlphaFoldDB" id="A0A848DGH6"/>
<sequence>MAERGSAKHGALKDEALEREIENDLRGGGPTREQWREAEFPDDEEIQELGLDAPPRPELRDEG</sequence>
<comment type="caution">
    <text evidence="2">The sequence shown here is derived from an EMBL/GenBank/DDBJ whole genome shotgun (WGS) entry which is preliminary data.</text>
</comment>
<name>A0A848DGH6_9PSEU</name>
<proteinExistence type="predicted"/>
<dbReference type="EMBL" id="JAAXKZ010000022">
    <property type="protein sequence ID" value="NMH91676.1"/>
    <property type="molecule type" value="Genomic_DNA"/>
</dbReference>